<evidence type="ECO:0000256" key="4">
    <source>
        <dbReference type="ARBA" id="ARBA00022786"/>
    </source>
</evidence>
<proteinExistence type="predicted"/>
<gene>
    <name evidence="8" type="ORF">INT43_003555</name>
</gene>
<reference evidence="8" key="1">
    <citation type="submission" date="2020-12" db="EMBL/GenBank/DDBJ databases">
        <title>Metabolic potential, ecology and presence of endohyphal bacteria is reflected in genomic diversity of Mucoromycotina.</title>
        <authorList>
            <person name="Muszewska A."/>
            <person name="Okrasinska A."/>
            <person name="Steczkiewicz K."/>
            <person name="Drgas O."/>
            <person name="Orlowska M."/>
            <person name="Perlinska-Lenart U."/>
            <person name="Aleksandrzak-Piekarczyk T."/>
            <person name="Szatraj K."/>
            <person name="Zielenkiewicz U."/>
            <person name="Pilsyk S."/>
            <person name="Malc E."/>
            <person name="Mieczkowski P."/>
            <person name="Kruszewska J.S."/>
            <person name="Biernat P."/>
            <person name="Pawlowska J."/>
        </authorList>
    </citation>
    <scope>NUCLEOTIDE SEQUENCE</scope>
    <source>
        <strain evidence="8">WA0000067209</strain>
    </source>
</reference>
<dbReference type="InterPro" id="IPR032353">
    <property type="entry name" value="AZUL"/>
</dbReference>
<evidence type="ECO:0000259" key="7">
    <source>
        <dbReference type="PROSITE" id="PS50237"/>
    </source>
</evidence>
<evidence type="ECO:0000256" key="1">
    <source>
        <dbReference type="ARBA" id="ARBA00000885"/>
    </source>
</evidence>
<comment type="catalytic activity">
    <reaction evidence="1">
        <text>S-ubiquitinyl-[E2 ubiquitin-conjugating enzyme]-L-cysteine + [acceptor protein]-L-lysine = [E2 ubiquitin-conjugating enzyme]-L-cysteine + N(6)-ubiquitinyl-[acceptor protein]-L-lysine.</text>
        <dbReference type="EC" id="2.3.2.26"/>
    </reaction>
</comment>
<dbReference type="GO" id="GO:0061630">
    <property type="term" value="F:ubiquitin protein ligase activity"/>
    <property type="evidence" value="ECO:0007669"/>
    <property type="project" value="UniProtKB-EC"/>
</dbReference>
<evidence type="ECO:0000256" key="6">
    <source>
        <dbReference type="SAM" id="MobiDB-lite"/>
    </source>
</evidence>
<dbReference type="InterPro" id="IPR035983">
    <property type="entry name" value="Hect_E3_ubiquitin_ligase"/>
</dbReference>
<accession>A0A8H7PT05</accession>
<dbReference type="FunFam" id="3.30.2410.10:FF:000003">
    <property type="entry name" value="probable E3 ubiquitin-protein ligase HERC4 isoform X1"/>
    <property type="match status" value="1"/>
</dbReference>
<keyword evidence="4 5" id="KW-0833">Ubl conjugation pathway</keyword>
<keyword evidence="9" id="KW-1185">Reference proteome</keyword>
<evidence type="ECO:0000313" key="9">
    <source>
        <dbReference type="Proteomes" id="UP000654370"/>
    </source>
</evidence>
<dbReference type="EMBL" id="JAEPQZ010000006">
    <property type="protein sequence ID" value="KAG2179772.1"/>
    <property type="molecule type" value="Genomic_DNA"/>
</dbReference>
<dbReference type="AlphaFoldDB" id="A0A8H7PT05"/>
<dbReference type="Gene3D" id="3.30.2160.10">
    <property type="entry name" value="Hect, E3 ligase catalytic domain"/>
    <property type="match status" value="1"/>
</dbReference>
<dbReference type="GO" id="GO:0000209">
    <property type="term" value="P:protein polyubiquitination"/>
    <property type="evidence" value="ECO:0007669"/>
    <property type="project" value="InterPro"/>
</dbReference>
<dbReference type="InterPro" id="IPR044611">
    <property type="entry name" value="E3A/B/C-like"/>
</dbReference>
<feature type="region of interest" description="Disordered" evidence="6">
    <location>
        <begin position="1"/>
        <end position="90"/>
    </location>
</feature>
<dbReference type="Proteomes" id="UP000654370">
    <property type="component" value="Unassembled WGS sequence"/>
</dbReference>
<dbReference type="CDD" id="cd00078">
    <property type="entry name" value="HECTc"/>
    <property type="match status" value="1"/>
</dbReference>
<evidence type="ECO:0000313" key="8">
    <source>
        <dbReference type="EMBL" id="KAG2179772.1"/>
    </source>
</evidence>
<feature type="domain" description="HECT" evidence="7">
    <location>
        <begin position="880"/>
        <end position="1242"/>
    </location>
</feature>
<name>A0A8H7PT05_MORIS</name>
<dbReference type="PANTHER" id="PTHR45700:SF8">
    <property type="entry name" value="HECT-TYPE E3 UBIQUITIN TRANSFERASE"/>
    <property type="match status" value="1"/>
</dbReference>
<evidence type="ECO:0000256" key="2">
    <source>
        <dbReference type="ARBA" id="ARBA00012485"/>
    </source>
</evidence>
<dbReference type="SUPFAM" id="SSF56204">
    <property type="entry name" value="Hect, E3 ligase catalytic domain"/>
    <property type="match status" value="1"/>
</dbReference>
<dbReference type="Gene3D" id="3.90.1750.10">
    <property type="entry name" value="Hect, E3 ligase catalytic domains"/>
    <property type="match status" value="1"/>
</dbReference>
<sequence>MPAVDDASSQQQQTSISTSPLLSPSEERDSLVCLGSTNKDPRQPPQPTQNPRINGTSNANAADINLHHSNRKRRSSNGSNKIPSLPANPLRQHSTDALAQNFRDNGRAVANGSQPYPLKTYWSKERLPANYEEDKKASCNKTLDSQIAHKKLDYTKQRHATIKRATANYSFKVKQYFYQLLSGCDNRKCDNRFCASSSHKALSLNPDAALVLSIHLASKGQTKFCPGTHELPDSTIIRFFETHMRPSSNETSSPDTKSFLSQLFTSASSFQPVLYSNEDPKVADDADTSKVAPNNSHTEEDHTNIPYSMDKSPGTTLYDDPFPDRNIQKLPSQVREFWGNVSAGVLSAINGNRRPLNEFEYHDERGSWWKPSRRTNKYEKFCGPRQNKTHVRTDECGHVQYDDEPTPSSPNTDLIAAAVAHKAIGLRQFKTEFEKMSATDCDDTFKLLIDNVKQSFQHWDGLGNSFLDMNEESSSDQRTCTTIVNRAALSEFYHLLAASNKKNAHVLLKTASQSLEMLLTRLILNCEHACQYQATAKTIELADEPDEYFDTHKAIKWCRSIVYAMQWYLDQKQSNITMADDAQRQLNELKTSTNDCAGETADCSTTSTIVQPPVTVGEDILMQKLVTILSKISGYKSSALRAMLLDSLQSFDEESMSAFIKVCHTFLDDHYHSSPFKLGEDDHVIRSAKALELLYDANQQHPNNPIVPVSTFYNDSLNRILDVKDEYRIWKRVQLVGEGRHSASSIVKLVGAGKTNTFMNLNESQRRTRLFLTTTSTSVLLPFPLMHEYQFSIFSYPFLLPPPLKRKILHIDAMAHMSSEYEDACVNHTLVAHAQRLLSDSPKMVRNLETSLRSATCPYLLLEIHRDHFVEDTWQQITRRWADLKKPLKVRFVGGGEEGMDQGGVQKEFFGVLMEHLIHSPAGLFEVDPDTRSGWISANTGVFNETEKSLDIDEETRRSFEMFGVLMGLAIYNGIILGLQFPKVFWKVLTCASTSQLESGQANDRACFTIEDLEEGWPSLGKGLRQLLEWENDDVEDIFCRSYEISYRMMDKVVSIPLIPDGENTPVTNENRKQFVDDYCRHFMYTWVREPILAIRRGVWSIIGGSAVAMCTADELEVVACGQRDGLDGLDLDMKELEEVAEYDDGYEHNHTVIRHFWSIVHELSPQHKRQLLLFVTASDRVPVGGLKELMFVIQRNGPDSDRLPTALTCFSRLLLPEYSSREKLKDRLLVSIENAKGFGLV</sequence>
<dbReference type="InterPro" id="IPR042556">
    <property type="entry name" value="AZUL_sf"/>
</dbReference>
<dbReference type="PROSITE" id="PS50237">
    <property type="entry name" value="HECT"/>
    <property type="match status" value="1"/>
</dbReference>
<dbReference type="OrthoDB" id="8068875at2759"/>
<feature type="active site" description="Glycyl thioester intermediate" evidence="5">
    <location>
        <position position="1210"/>
    </location>
</feature>
<dbReference type="Gene3D" id="6.10.130.10">
    <property type="entry name" value="Ubiquitin-protein ligase E3A, N-terminal zinc-binding domain (AZUL)"/>
    <property type="match status" value="1"/>
</dbReference>
<dbReference type="Gene3D" id="3.30.2410.10">
    <property type="entry name" value="Hect, E3 ligase catalytic domain"/>
    <property type="match status" value="1"/>
</dbReference>
<dbReference type="Pfam" id="PF00632">
    <property type="entry name" value="HECT"/>
    <property type="match status" value="1"/>
</dbReference>
<protein>
    <recommendedName>
        <fullName evidence="2">HECT-type E3 ubiquitin transferase</fullName>
        <ecNumber evidence="2">2.3.2.26</ecNumber>
    </recommendedName>
</protein>
<feature type="region of interest" description="Disordered" evidence="6">
    <location>
        <begin position="279"/>
        <end position="313"/>
    </location>
</feature>
<dbReference type="EC" id="2.3.2.26" evidence="2"/>
<keyword evidence="3" id="KW-0808">Transferase</keyword>
<evidence type="ECO:0000256" key="5">
    <source>
        <dbReference type="PROSITE-ProRule" id="PRU00104"/>
    </source>
</evidence>
<dbReference type="InterPro" id="IPR000569">
    <property type="entry name" value="HECT_dom"/>
</dbReference>
<organism evidence="8 9">
    <name type="scientific">Mortierella isabellina</name>
    <name type="common">Filamentous fungus</name>
    <name type="synonym">Umbelopsis isabellina</name>
    <dbReference type="NCBI Taxonomy" id="91625"/>
    <lineage>
        <taxon>Eukaryota</taxon>
        <taxon>Fungi</taxon>
        <taxon>Fungi incertae sedis</taxon>
        <taxon>Mucoromycota</taxon>
        <taxon>Mucoromycotina</taxon>
        <taxon>Umbelopsidomycetes</taxon>
        <taxon>Umbelopsidales</taxon>
        <taxon>Umbelopsidaceae</taxon>
        <taxon>Umbelopsis</taxon>
    </lineage>
</organism>
<evidence type="ECO:0000256" key="3">
    <source>
        <dbReference type="ARBA" id="ARBA00022679"/>
    </source>
</evidence>
<dbReference type="Pfam" id="PF16558">
    <property type="entry name" value="AZUL"/>
    <property type="match status" value="1"/>
</dbReference>
<feature type="compositionally biased region" description="Low complexity" evidence="6">
    <location>
        <begin position="8"/>
        <end position="24"/>
    </location>
</feature>
<feature type="compositionally biased region" description="Basic and acidic residues" evidence="6">
    <location>
        <begin position="279"/>
        <end position="288"/>
    </location>
</feature>
<dbReference type="PANTHER" id="PTHR45700">
    <property type="entry name" value="UBIQUITIN-PROTEIN LIGASE E3C"/>
    <property type="match status" value="1"/>
</dbReference>
<dbReference type="SMART" id="SM00119">
    <property type="entry name" value="HECTc"/>
    <property type="match status" value="1"/>
</dbReference>
<comment type="caution">
    <text evidence="8">The sequence shown here is derived from an EMBL/GenBank/DDBJ whole genome shotgun (WGS) entry which is preliminary data.</text>
</comment>